<feature type="region of interest" description="Disordered" evidence="1">
    <location>
        <begin position="1"/>
        <end position="20"/>
    </location>
</feature>
<accession>A0A975GUY8</accession>
<protein>
    <submittedName>
        <fullName evidence="3">Uncharacterized protein</fullName>
    </submittedName>
</protein>
<evidence type="ECO:0000256" key="1">
    <source>
        <dbReference type="SAM" id="MobiDB-lite"/>
    </source>
</evidence>
<dbReference type="Proteomes" id="UP000663918">
    <property type="component" value="Chromosome"/>
</dbReference>
<sequence>MTEPETPKASQPGQQPPPLAEGRWLWRRVYVFGVSLGLWGLLAGIIRTAPPQALPHLSDGLMGLLALLLILYLVAPTAEQLLELIADMQPRLGRDR</sequence>
<dbReference type="AlphaFoldDB" id="A0A975GUY8"/>
<organism evidence="3 4">
    <name type="scientific">Brevundimonas goettingensis</name>
    <dbReference type="NCBI Taxonomy" id="2774190"/>
    <lineage>
        <taxon>Bacteria</taxon>
        <taxon>Pseudomonadati</taxon>
        <taxon>Pseudomonadota</taxon>
        <taxon>Alphaproteobacteria</taxon>
        <taxon>Caulobacterales</taxon>
        <taxon>Caulobacteraceae</taxon>
        <taxon>Brevundimonas</taxon>
    </lineage>
</organism>
<evidence type="ECO:0000313" key="3">
    <source>
        <dbReference type="EMBL" id="QTC89993.1"/>
    </source>
</evidence>
<reference evidence="3" key="1">
    <citation type="submission" date="2020-09" db="EMBL/GenBank/DDBJ databases">
        <title>Brevundimonas sp. LVF2 isolated from a puddle in Goettingen, Germany.</title>
        <authorList>
            <person name="Friedrich I."/>
            <person name="Klassen A."/>
            <person name="Hannes N."/>
            <person name="Schneider D."/>
            <person name="Hertel R."/>
            <person name="Daniel R."/>
        </authorList>
    </citation>
    <scope>NUCLEOTIDE SEQUENCE</scope>
    <source>
        <strain evidence="3">LVF2</strain>
    </source>
</reference>
<evidence type="ECO:0000313" key="4">
    <source>
        <dbReference type="Proteomes" id="UP000663918"/>
    </source>
</evidence>
<name>A0A975GUY8_9CAUL</name>
<gene>
    <name evidence="3" type="ORF">IFJ75_11900</name>
</gene>
<dbReference type="EMBL" id="CP062222">
    <property type="protein sequence ID" value="QTC89993.1"/>
    <property type="molecule type" value="Genomic_DNA"/>
</dbReference>
<keyword evidence="4" id="KW-1185">Reference proteome</keyword>
<feature type="transmembrane region" description="Helical" evidence="2">
    <location>
        <begin position="29"/>
        <end position="49"/>
    </location>
</feature>
<evidence type="ECO:0000256" key="2">
    <source>
        <dbReference type="SAM" id="Phobius"/>
    </source>
</evidence>
<dbReference type="RefSeq" id="WP_207868408.1">
    <property type="nucleotide sequence ID" value="NZ_CP062222.1"/>
</dbReference>
<feature type="transmembrane region" description="Helical" evidence="2">
    <location>
        <begin position="61"/>
        <end position="86"/>
    </location>
</feature>
<proteinExistence type="predicted"/>
<keyword evidence="2" id="KW-0472">Membrane</keyword>
<dbReference type="KEGG" id="bgoe:IFJ75_11900"/>
<keyword evidence="2" id="KW-0812">Transmembrane</keyword>
<keyword evidence="2" id="KW-1133">Transmembrane helix</keyword>